<reference evidence="4 5" key="1">
    <citation type="submission" date="2019-06" db="EMBL/GenBank/DDBJ databases">
        <title>Draft genome sequence of Miniimonas arenae KCTC 19750T isolated from sea sand.</title>
        <authorList>
            <person name="Park S.-J."/>
        </authorList>
    </citation>
    <scope>NUCLEOTIDE SEQUENCE [LARGE SCALE GENOMIC DNA]</scope>
    <source>
        <strain evidence="4 5">KCTC 19750</strain>
    </source>
</reference>
<proteinExistence type="inferred from homology"/>
<evidence type="ECO:0000256" key="2">
    <source>
        <dbReference type="HAMAP-Rule" id="MF_00612"/>
    </source>
</evidence>
<keyword evidence="5" id="KW-1185">Reference proteome</keyword>
<comment type="similarity">
    <text evidence="1 2">Belongs to the UPF0225 family.</text>
</comment>
<dbReference type="AlphaFoldDB" id="A0A5C5BBD1"/>
<organism evidence="4 5">
    <name type="scientific">Miniimonas arenae</name>
    <dbReference type="NCBI Taxonomy" id="676201"/>
    <lineage>
        <taxon>Bacteria</taxon>
        <taxon>Bacillati</taxon>
        <taxon>Actinomycetota</taxon>
        <taxon>Actinomycetes</taxon>
        <taxon>Micrococcales</taxon>
        <taxon>Beutenbergiaceae</taxon>
        <taxon>Miniimonas</taxon>
    </lineage>
</organism>
<protein>
    <recommendedName>
        <fullName evidence="2">UPF0225 protein FH969_12260</fullName>
    </recommendedName>
</protein>
<dbReference type="InterPro" id="IPR048469">
    <property type="entry name" value="YchJ-like_M"/>
</dbReference>
<gene>
    <name evidence="4" type="ORF">FH969_12260</name>
</gene>
<dbReference type="EMBL" id="VENP01000054">
    <property type="protein sequence ID" value="TNU73285.1"/>
    <property type="molecule type" value="Genomic_DNA"/>
</dbReference>
<dbReference type="PANTHER" id="PTHR33747">
    <property type="entry name" value="UPF0225 PROTEIN SCO1677"/>
    <property type="match status" value="1"/>
</dbReference>
<evidence type="ECO:0000256" key="1">
    <source>
        <dbReference type="ARBA" id="ARBA00010839"/>
    </source>
</evidence>
<dbReference type="Gene3D" id="3.10.450.50">
    <property type="match status" value="1"/>
</dbReference>
<evidence type="ECO:0000313" key="4">
    <source>
        <dbReference type="EMBL" id="TNU73285.1"/>
    </source>
</evidence>
<evidence type="ECO:0000259" key="3">
    <source>
        <dbReference type="Pfam" id="PF17775"/>
    </source>
</evidence>
<comment type="caution">
    <text evidence="4">The sequence shown here is derived from an EMBL/GenBank/DDBJ whole genome shotgun (WGS) entry which is preliminary data.</text>
</comment>
<feature type="domain" description="YchJ-like middle NTF2-like" evidence="3">
    <location>
        <begin position="32"/>
        <end position="126"/>
    </location>
</feature>
<name>A0A5C5BBD1_9MICO</name>
<dbReference type="InterPro" id="IPR032710">
    <property type="entry name" value="NTF2-like_dom_sf"/>
</dbReference>
<dbReference type="InterPro" id="IPR004027">
    <property type="entry name" value="SEC_C_motif"/>
</dbReference>
<dbReference type="Pfam" id="PF02810">
    <property type="entry name" value="SEC-C"/>
    <property type="match status" value="1"/>
</dbReference>
<dbReference type="Pfam" id="PF17775">
    <property type="entry name" value="YchJ_M-like"/>
    <property type="match status" value="1"/>
</dbReference>
<dbReference type="OrthoDB" id="21421at2"/>
<dbReference type="RefSeq" id="WP_139987426.1">
    <property type="nucleotide sequence ID" value="NZ_VENP01000054.1"/>
</dbReference>
<sequence>MSTEDSPRCPCRSGRPFAECCGPLLAGGLAPTAEALMRSRYTAYALGDEDHVLRTWHPDTAPSVLDLSDGVTFVGLQVVDTVAGGAVDDAGTVHFRAAYRTETGREVLEEISRFVRLDGAWLYVDGDILST</sequence>
<dbReference type="Proteomes" id="UP000313849">
    <property type="component" value="Unassembled WGS sequence"/>
</dbReference>
<accession>A0A5C5BBD1</accession>
<evidence type="ECO:0000313" key="5">
    <source>
        <dbReference type="Proteomes" id="UP000313849"/>
    </source>
</evidence>
<dbReference type="HAMAP" id="MF_00612">
    <property type="entry name" value="UPF0225"/>
    <property type="match status" value="1"/>
</dbReference>
<dbReference type="PANTHER" id="PTHR33747:SF1">
    <property type="entry name" value="ADENYLATE CYCLASE-ASSOCIATED CAP C-TERMINAL DOMAIN-CONTAINING PROTEIN"/>
    <property type="match status" value="1"/>
</dbReference>
<dbReference type="InterPro" id="IPR023006">
    <property type="entry name" value="YchJ-like"/>
</dbReference>
<dbReference type="SUPFAM" id="SSF54427">
    <property type="entry name" value="NTF2-like"/>
    <property type="match status" value="1"/>
</dbReference>